<evidence type="ECO:0008006" key="3">
    <source>
        <dbReference type="Google" id="ProtNLM"/>
    </source>
</evidence>
<dbReference type="AlphaFoldDB" id="A0ABD3PWW6"/>
<dbReference type="InterPro" id="IPR046341">
    <property type="entry name" value="SET_dom_sf"/>
</dbReference>
<organism evidence="1 2">
    <name type="scientific">Cyclotella cryptica</name>
    <dbReference type="NCBI Taxonomy" id="29204"/>
    <lineage>
        <taxon>Eukaryota</taxon>
        <taxon>Sar</taxon>
        <taxon>Stramenopiles</taxon>
        <taxon>Ochrophyta</taxon>
        <taxon>Bacillariophyta</taxon>
        <taxon>Coscinodiscophyceae</taxon>
        <taxon>Thalassiosirophycidae</taxon>
        <taxon>Stephanodiscales</taxon>
        <taxon>Stephanodiscaceae</taxon>
        <taxon>Cyclotella</taxon>
    </lineage>
</organism>
<comment type="caution">
    <text evidence="1">The sequence shown here is derived from an EMBL/GenBank/DDBJ whole genome shotgun (WGS) entry which is preliminary data.</text>
</comment>
<accession>A0ABD3PWW6</accession>
<dbReference type="EMBL" id="JABMIG020000103">
    <property type="protein sequence ID" value="KAL3792302.1"/>
    <property type="molecule type" value="Genomic_DNA"/>
</dbReference>
<gene>
    <name evidence="1" type="ORF">HJC23_006214</name>
</gene>
<dbReference type="PANTHER" id="PTHR13271">
    <property type="entry name" value="UNCHARACTERIZED PUTATIVE METHYLTRANSFERASE"/>
    <property type="match status" value="1"/>
</dbReference>
<dbReference type="PANTHER" id="PTHR13271:SF121">
    <property type="entry name" value="SET DOMAIN-CONTAINING PROTEIN"/>
    <property type="match status" value="1"/>
</dbReference>
<protein>
    <recommendedName>
        <fullName evidence="3">SET domain-containing protein</fullName>
    </recommendedName>
</protein>
<sequence length="1064" mass="119978">MVRLSLLRMIFPNMTKKKSSIKFGNKNTIENPAASSTSCGPSKRRSVLASVKLVASITATILILSLAALGERAAISNESQNSTDTKKEAFLKWILENGGLFHPISQQHDGNRSLNVTLEEFPSFGGWGLALVYNDSIFQTSREFCNLNSTNSNATAQQQCQLTAASPPHSRIPATMPIIRELDPLFTIPSSLIITIPRVLETYASSSSPQYVPTFRSRVHAILRNSLHGNGLSSQPNMMGLIEQDVVLALYLMVEDCQHANVAFFVEDSWWGPYLEVLPGLIPRLDTFEEEHYEALNDAQLESVGRESRTILQQMFLGDHAVKSVLLDMIGTKIKSKASLPVLEMASCTSFRSFHRFVAIISSRAMVLRGEKRVVPLAEMINYAPRPKSESRSIRPPFDLFHTLGEDGSMTVRSDRNVYSSNADLIKENGLNVIQLFEDYGPVDSSLFLEAHGFVPDENPNHCAMIAGPLLLSAITKNAVEVAEDQIAVRALMALGLVPPPSEYRNYPLLQDVCVRNDWTIIEDGSIIGRRPASDSIAVISLMYGAAREKDADASAFLREACYRAVESDDVERIEIRCARYPGSSEHVKGALKNTARMIISQSLPSSDTEVGSIIENNDSEMSRLVSKLRRAEVEGDERMTVAWRFRLEERRLLLKISSFKERTGHDDHSIDEPTVESDLHTKLREFESFIERLNLPVNKIEPRIIGSDLRIGTYAKESIDVGDVYLSLPPNAVIDSNTVFGDDVLSLDMKQLLKRYKSSDTDDFMVLLIYLIHERFIMKEQSRWWPYLNLLPTIEEMKLSHPLFYHEEEINRHLAGSDIRRVILRYQQRTAERHEALSSDLNANLVLGSERLRDNDIFYWACAIIDSRSIWWDGKRHLAPLLDLVNADSIGKPHETRKKQQKVNHIWRATRHVQRGQQLYENYGQPNHSLLTYHGFILEDNPNDCAFIEGLFIHRGDPGASNARLLRSMAPSFCIKGLGSIHELAHFFRVKHNLPHVSSSSITEDVRLNLIQELEQRVSRLKDLIAFSTGSTETAASYKVLCMEQLVRNDLKHFENALKLISL</sequence>
<dbReference type="Gene3D" id="3.90.1410.10">
    <property type="entry name" value="set domain protein methyltransferase, domain 1"/>
    <property type="match status" value="2"/>
</dbReference>
<dbReference type="CDD" id="cd10527">
    <property type="entry name" value="SET_LSMT"/>
    <property type="match status" value="2"/>
</dbReference>
<dbReference type="SUPFAM" id="SSF82199">
    <property type="entry name" value="SET domain"/>
    <property type="match status" value="2"/>
</dbReference>
<keyword evidence="2" id="KW-1185">Reference proteome</keyword>
<name>A0ABD3PWW6_9STRA</name>
<dbReference type="InterPro" id="IPR050600">
    <property type="entry name" value="SETD3_SETD6_MTase"/>
</dbReference>
<proteinExistence type="predicted"/>
<evidence type="ECO:0000313" key="1">
    <source>
        <dbReference type="EMBL" id="KAL3792302.1"/>
    </source>
</evidence>
<reference evidence="1 2" key="1">
    <citation type="journal article" date="2020" name="G3 (Bethesda)">
        <title>Improved Reference Genome for Cyclotella cryptica CCMP332, a Model for Cell Wall Morphogenesis, Salinity Adaptation, and Lipid Production in Diatoms (Bacillariophyta).</title>
        <authorList>
            <person name="Roberts W.R."/>
            <person name="Downey K.M."/>
            <person name="Ruck E.C."/>
            <person name="Traller J.C."/>
            <person name="Alverson A.J."/>
        </authorList>
    </citation>
    <scope>NUCLEOTIDE SEQUENCE [LARGE SCALE GENOMIC DNA]</scope>
    <source>
        <strain evidence="1 2">CCMP332</strain>
    </source>
</reference>
<evidence type="ECO:0000313" key="2">
    <source>
        <dbReference type="Proteomes" id="UP001516023"/>
    </source>
</evidence>
<dbReference type="Proteomes" id="UP001516023">
    <property type="component" value="Unassembled WGS sequence"/>
</dbReference>